<keyword evidence="12" id="KW-1185">Reference proteome</keyword>
<comment type="similarity">
    <text evidence="2">Belongs to the LolA family.</text>
</comment>
<reference evidence="11 12" key="1">
    <citation type="journal article" date="2014" name="Appl. Environ. Microbiol.">
        <title>Gut symbionts from distinct hosts exhibit genotoxic activity via divergent colibactin biosynthetic pathways.</title>
        <authorList>
            <person name="Engel P."/>
            <person name="Vizcaino M.I."/>
            <person name="Crawford J.M."/>
        </authorList>
    </citation>
    <scope>NUCLEOTIDE SEQUENCE [LARGE SCALE GENOMIC DNA]</scope>
    <source>
        <strain evidence="11 12">PEB0191</strain>
    </source>
</reference>
<dbReference type="PANTHER" id="PTHR35869:SF1">
    <property type="entry name" value="OUTER-MEMBRANE LIPOPROTEIN CARRIER PROTEIN"/>
    <property type="match status" value="1"/>
</dbReference>
<evidence type="ECO:0000256" key="2">
    <source>
        <dbReference type="ARBA" id="ARBA00007615"/>
    </source>
</evidence>
<dbReference type="KEGG" id="fpp:FPB0191_00520"/>
<dbReference type="AlphaFoldDB" id="A0A0A7S502"/>
<evidence type="ECO:0000313" key="12">
    <source>
        <dbReference type="Proteomes" id="UP000030901"/>
    </source>
</evidence>
<dbReference type="SUPFAM" id="SSF89392">
    <property type="entry name" value="Prokaryotic lipoproteins and lipoprotein localization factors"/>
    <property type="match status" value="1"/>
</dbReference>
<feature type="chain" id="PRO_5002046737" description="Outer-membrane lipoprotein carrier protein" evidence="10">
    <location>
        <begin position="19"/>
        <end position="219"/>
    </location>
</feature>
<evidence type="ECO:0000256" key="6">
    <source>
        <dbReference type="ARBA" id="ARBA00022729"/>
    </source>
</evidence>
<evidence type="ECO:0000256" key="9">
    <source>
        <dbReference type="ARBA" id="ARBA00023186"/>
    </source>
</evidence>
<dbReference type="GO" id="GO:0042953">
    <property type="term" value="P:lipoprotein transport"/>
    <property type="evidence" value="ECO:0007669"/>
    <property type="project" value="InterPro"/>
</dbReference>
<protein>
    <recommendedName>
        <fullName evidence="4">Outer-membrane lipoprotein carrier protein</fullName>
    </recommendedName>
</protein>
<dbReference type="NCBIfam" id="TIGR00547">
    <property type="entry name" value="lolA"/>
    <property type="match status" value="1"/>
</dbReference>
<dbReference type="PANTHER" id="PTHR35869">
    <property type="entry name" value="OUTER-MEMBRANE LIPOPROTEIN CARRIER PROTEIN"/>
    <property type="match status" value="1"/>
</dbReference>
<keyword evidence="6 10" id="KW-0732">Signal</keyword>
<evidence type="ECO:0000256" key="7">
    <source>
        <dbReference type="ARBA" id="ARBA00022764"/>
    </source>
</evidence>
<keyword evidence="9" id="KW-0143">Chaperone</keyword>
<dbReference type="OrthoDB" id="9787361at2"/>
<keyword evidence="8" id="KW-0653">Protein transport</keyword>
<proteinExistence type="inferred from homology"/>
<evidence type="ECO:0000313" key="11">
    <source>
        <dbReference type="EMBL" id="AJA44351.1"/>
    </source>
</evidence>
<evidence type="ECO:0000256" key="3">
    <source>
        <dbReference type="ARBA" id="ARBA00011245"/>
    </source>
</evidence>
<evidence type="ECO:0000256" key="1">
    <source>
        <dbReference type="ARBA" id="ARBA00004418"/>
    </source>
</evidence>
<keyword evidence="5" id="KW-0813">Transport</keyword>
<evidence type="ECO:0000256" key="10">
    <source>
        <dbReference type="SAM" id="SignalP"/>
    </source>
</evidence>
<dbReference type="STRING" id="1267021.FPB0191_00520"/>
<gene>
    <name evidence="11" type="ORF">FPB0191_00520</name>
</gene>
<name>A0A0A7S502_FRIPE</name>
<sequence>MKKILVLLSLLISCAAWANAKDVLQERLAKADSFYARFEQTVNTTDHQLIQEKEGVFWLKRPNLFYWTSYEPGSTTFISDGIDIWMHTKQLKVMPLEQAVENRLFDNHLLLLITDPRSHVWQDYQVKREQNHFTLQPLDKSQQSYKISVLPTGMITDFTIIEKNGQQSIYELYYQALGGLDNRNFHISVFVDGESYDIPVKYIDSITLSGDEEIDPDFN</sequence>
<organism evidence="11 12">
    <name type="scientific">Frischella perrara</name>
    <dbReference type="NCBI Taxonomy" id="1267021"/>
    <lineage>
        <taxon>Bacteria</taxon>
        <taxon>Pseudomonadati</taxon>
        <taxon>Pseudomonadota</taxon>
        <taxon>Gammaproteobacteria</taxon>
        <taxon>Orbales</taxon>
        <taxon>Orbaceae</taxon>
        <taxon>Frischella</taxon>
    </lineage>
</organism>
<comment type="subunit">
    <text evidence="3">Monomer.</text>
</comment>
<dbReference type="GO" id="GO:0044874">
    <property type="term" value="P:lipoprotein localization to outer membrane"/>
    <property type="evidence" value="ECO:0007669"/>
    <property type="project" value="TreeGrafter"/>
</dbReference>
<dbReference type="HOGENOM" id="CLU_087560_1_1_6"/>
<evidence type="ECO:0000256" key="5">
    <source>
        <dbReference type="ARBA" id="ARBA00022448"/>
    </source>
</evidence>
<accession>A0A0A7S502</accession>
<feature type="signal peptide" evidence="10">
    <location>
        <begin position="1"/>
        <end position="18"/>
    </location>
</feature>
<keyword evidence="7" id="KW-0574">Periplasm</keyword>
<dbReference type="EMBL" id="CP009056">
    <property type="protein sequence ID" value="AJA44351.1"/>
    <property type="molecule type" value="Genomic_DNA"/>
</dbReference>
<dbReference type="InterPro" id="IPR029046">
    <property type="entry name" value="LolA/LolB/LppX"/>
</dbReference>
<dbReference type="CDD" id="cd16325">
    <property type="entry name" value="LolA"/>
    <property type="match status" value="1"/>
</dbReference>
<evidence type="ECO:0000256" key="4">
    <source>
        <dbReference type="ARBA" id="ARBA00014035"/>
    </source>
</evidence>
<dbReference type="InterPro" id="IPR018323">
    <property type="entry name" value="OM_lipoprot_carrier_LolA_Pbac"/>
</dbReference>
<dbReference type="Gene3D" id="2.50.20.10">
    <property type="entry name" value="Lipoprotein localisation LolA/LolB/LppX"/>
    <property type="match status" value="1"/>
</dbReference>
<dbReference type="GO" id="GO:0030288">
    <property type="term" value="C:outer membrane-bounded periplasmic space"/>
    <property type="evidence" value="ECO:0007669"/>
    <property type="project" value="TreeGrafter"/>
</dbReference>
<evidence type="ECO:0000256" key="8">
    <source>
        <dbReference type="ARBA" id="ARBA00022927"/>
    </source>
</evidence>
<dbReference type="InterPro" id="IPR004564">
    <property type="entry name" value="OM_lipoprot_carrier_LolA-like"/>
</dbReference>
<dbReference type="Pfam" id="PF03548">
    <property type="entry name" value="LolA"/>
    <property type="match status" value="1"/>
</dbReference>
<dbReference type="Proteomes" id="UP000030901">
    <property type="component" value="Chromosome"/>
</dbReference>
<comment type="subcellular location">
    <subcellularLocation>
        <location evidence="1">Periplasm</location>
    </subcellularLocation>
</comment>